<dbReference type="EMBL" id="QVTD01000012">
    <property type="protein sequence ID" value="RFU61786.1"/>
    <property type="molecule type" value="Genomic_DNA"/>
</dbReference>
<keyword evidence="2" id="KW-1185">Reference proteome</keyword>
<comment type="caution">
    <text evidence="1">The sequence shown here is derived from an EMBL/GenBank/DDBJ whole genome shotgun (WGS) entry which is preliminary data.</text>
</comment>
<evidence type="ECO:0000313" key="2">
    <source>
        <dbReference type="Proteomes" id="UP000262939"/>
    </source>
</evidence>
<dbReference type="Proteomes" id="UP000262939">
    <property type="component" value="Unassembled WGS sequence"/>
</dbReference>
<reference evidence="1 2" key="1">
    <citation type="submission" date="2018-08" db="EMBL/GenBank/DDBJ databases">
        <title>Bacillus chawlae sp. nov., Bacillus glennii sp. nov., and Bacillus saganii sp. nov. Isolated from the Vehicle Assembly Building at Kennedy Space Center where the Viking Spacecraft were Assembled.</title>
        <authorList>
            <person name="Seuylemezian A."/>
            <person name="Vaishampayan P."/>
        </authorList>
    </citation>
    <scope>NUCLEOTIDE SEQUENCE [LARGE SCALE GENOMIC DNA]</scope>
    <source>
        <strain evidence="1 2">V44-8</strain>
    </source>
</reference>
<name>A0A372L989_9BACI</name>
<sequence>MRHHSGHIEAIAKNAYNLIGGDWIRSLLFYRHLTILSRSLNGQVDENVFFWYLLVFKGILFIKCQGDLTTGGIMFKKWLGHQLRTPSGIFKWVGRYMGERQLRN</sequence>
<organism evidence="1 2">
    <name type="scientific">Peribacillus glennii</name>
    <dbReference type="NCBI Taxonomy" id="2303991"/>
    <lineage>
        <taxon>Bacteria</taxon>
        <taxon>Bacillati</taxon>
        <taxon>Bacillota</taxon>
        <taxon>Bacilli</taxon>
        <taxon>Bacillales</taxon>
        <taxon>Bacillaceae</taxon>
        <taxon>Peribacillus</taxon>
    </lineage>
</organism>
<dbReference type="AlphaFoldDB" id="A0A372L989"/>
<accession>A0A372L989</accession>
<gene>
    <name evidence="1" type="ORF">D0466_16745</name>
</gene>
<protein>
    <submittedName>
        <fullName evidence="1">Uncharacterized protein</fullName>
    </submittedName>
</protein>
<proteinExistence type="predicted"/>
<evidence type="ECO:0000313" key="1">
    <source>
        <dbReference type="EMBL" id="RFU61786.1"/>
    </source>
</evidence>